<evidence type="ECO:0000313" key="1">
    <source>
        <dbReference type="EMBL" id="GAL72652.1"/>
    </source>
</evidence>
<dbReference type="EMBL" id="BBNS01000028">
    <property type="protein sequence ID" value="GAL72652.1"/>
    <property type="molecule type" value="Genomic_DNA"/>
</dbReference>
<name>A0A090WZ51_9FLAO</name>
<protein>
    <submittedName>
        <fullName evidence="1">TPR-domain containing protein</fullName>
    </submittedName>
</protein>
<reference evidence="1 2" key="1">
    <citation type="journal article" date="2014" name="Genome Announc.">
        <title>Draft Genome Sequence of Marine Flavobacterium Jejuia pallidilutea Strain 11shimoA1 and Pigmentation Mutants.</title>
        <authorList>
            <person name="Takatani N."/>
            <person name="Nakanishi M."/>
            <person name="Meirelles P."/>
            <person name="Mino S."/>
            <person name="Suda W."/>
            <person name="Oshima K."/>
            <person name="Hattori M."/>
            <person name="Ohkuma M."/>
            <person name="Hosokawa M."/>
            <person name="Miyashita K."/>
            <person name="Thompson F.L."/>
            <person name="Niwa A."/>
            <person name="Sawabe T."/>
            <person name="Sawabe T."/>
        </authorList>
    </citation>
    <scope>NUCLEOTIDE SEQUENCE [LARGE SCALE GENOMIC DNA]</scope>
    <source>
        <strain evidence="2">JCM19302</strain>
    </source>
</reference>
<accession>A0A090WZ51</accession>
<sequence>MGRVNEYAAWVKQLDYVEVTDADLDNASYEAAEKQYLEGNTDAAIKQFNSYLNNFPNGIHSYNRIFI</sequence>
<dbReference type="AlphaFoldDB" id="A0A090WZ51"/>
<gene>
    <name evidence="1" type="ORF">JCM19302_3298</name>
</gene>
<proteinExistence type="predicted"/>
<comment type="caution">
    <text evidence="1">The sequence shown here is derived from an EMBL/GenBank/DDBJ whole genome shotgun (WGS) entry which is preliminary data.</text>
</comment>
<organism evidence="1 2">
    <name type="scientific">Jejuia pallidilutea</name>
    <dbReference type="NCBI Taxonomy" id="504487"/>
    <lineage>
        <taxon>Bacteria</taxon>
        <taxon>Pseudomonadati</taxon>
        <taxon>Bacteroidota</taxon>
        <taxon>Flavobacteriia</taxon>
        <taxon>Flavobacteriales</taxon>
        <taxon>Flavobacteriaceae</taxon>
        <taxon>Jejuia</taxon>
    </lineage>
</organism>
<evidence type="ECO:0000313" key="2">
    <source>
        <dbReference type="Proteomes" id="UP000029646"/>
    </source>
</evidence>
<dbReference type="Proteomes" id="UP000029646">
    <property type="component" value="Unassembled WGS sequence"/>
</dbReference>